<dbReference type="InterPro" id="IPR002190">
    <property type="entry name" value="MHD_dom"/>
</dbReference>
<proteinExistence type="predicted"/>
<dbReference type="GeneID" id="96003092"/>
<reference evidence="3 4" key="1">
    <citation type="journal article" date="2020" name="Microbiol. Resour. Announc.">
        <title>Draft Genome Sequence of a Cladosporium Species Isolated from the Mesophotic Ascidian Didemnum maculosum.</title>
        <authorList>
            <person name="Gioti A."/>
            <person name="Siaperas R."/>
            <person name="Nikolaivits E."/>
            <person name="Le Goff G."/>
            <person name="Ouazzani J."/>
            <person name="Kotoulas G."/>
            <person name="Topakas E."/>
        </authorList>
    </citation>
    <scope>NUCLEOTIDE SEQUENCE [LARGE SCALE GENOMIC DNA]</scope>
    <source>
        <strain evidence="3 4">TM138-S3</strain>
    </source>
</reference>
<dbReference type="Gene3D" id="1.10.10.1200">
    <property type="entry name" value="MAGE homology domain, winged helix WH1 motif"/>
    <property type="match status" value="1"/>
</dbReference>
<dbReference type="InterPro" id="IPR041898">
    <property type="entry name" value="MAGE_WH1"/>
</dbReference>
<dbReference type="GO" id="GO:0005634">
    <property type="term" value="C:nucleus"/>
    <property type="evidence" value="ECO:0007669"/>
    <property type="project" value="TreeGrafter"/>
</dbReference>
<feature type="compositionally biased region" description="Acidic residues" evidence="1">
    <location>
        <begin position="322"/>
        <end position="334"/>
    </location>
</feature>
<evidence type="ECO:0000259" key="2">
    <source>
        <dbReference type="PROSITE" id="PS50838"/>
    </source>
</evidence>
<keyword evidence="4" id="KW-1185">Reference proteome</keyword>
<dbReference type="EMBL" id="JAAQHG020000004">
    <property type="protein sequence ID" value="KAL1589510.1"/>
    <property type="molecule type" value="Genomic_DNA"/>
</dbReference>
<gene>
    <name evidence="3" type="ORF">WHR41_01648</name>
</gene>
<dbReference type="GO" id="GO:0006281">
    <property type="term" value="P:DNA repair"/>
    <property type="evidence" value="ECO:0007669"/>
    <property type="project" value="TreeGrafter"/>
</dbReference>
<feature type="region of interest" description="Disordered" evidence="1">
    <location>
        <begin position="285"/>
        <end position="334"/>
    </location>
</feature>
<dbReference type="Pfam" id="PF01454">
    <property type="entry name" value="MAGE"/>
    <property type="match status" value="1"/>
</dbReference>
<dbReference type="SMART" id="SM01373">
    <property type="entry name" value="MAGE"/>
    <property type="match status" value="1"/>
</dbReference>
<organism evidence="3 4">
    <name type="scientific">Cladosporium halotolerans</name>
    <dbReference type="NCBI Taxonomy" id="1052096"/>
    <lineage>
        <taxon>Eukaryota</taxon>
        <taxon>Fungi</taxon>
        <taxon>Dikarya</taxon>
        <taxon>Ascomycota</taxon>
        <taxon>Pezizomycotina</taxon>
        <taxon>Dothideomycetes</taxon>
        <taxon>Dothideomycetidae</taxon>
        <taxon>Cladosporiales</taxon>
        <taxon>Cladosporiaceae</taxon>
        <taxon>Cladosporium</taxon>
    </lineage>
</organism>
<dbReference type="Gene3D" id="1.10.10.1210">
    <property type="entry name" value="MAGE homology domain, winged helix WH2 motif"/>
    <property type="match status" value="1"/>
</dbReference>
<dbReference type="InterPro" id="IPR037445">
    <property type="entry name" value="MAGE"/>
</dbReference>
<accession>A0AB34L1S9</accession>
<feature type="domain" description="MAGE" evidence="2">
    <location>
        <begin position="56"/>
        <end position="256"/>
    </location>
</feature>
<dbReference type="PANTHER" id="PTHR11736:SF14">
    <property type="entry name" value="NSE3 HOMOLOG, SMC5-SMC6 COMPLEX COMPONENT"/>
    <property type="match status" value="1"/>
</dbReference>
<dbReference type="AlphaFoldDB" id="A0AB34L1S9"/>
<evidence type="ECO:0000256" key="1">
    <source>
        <dbReference type="SAM" id="MobiDB-lite"/>
    </source>
</evidence>
<feature type="region of interest" description="Disordered" evidence="1">
    <location>
        <begin position="1"/>
        <end position="55"/>
    </location>
</feature>
<comment type="caution">
    <text evidence="3">The sequence shown here is derived from an EMBL/GenBank/DDBJ whole genome shotgun (WGS) entry which is preliminary data.</text>
</comment>
<sequence length="334" mass="37170">MPLIQRKRRPQPEEEEEVSDANDDTPQPATQRRRTSASPDEDAYNGDSGLLEDSNADQMVKKLVRLALASEYQRRPIRRADISEKVLGSQGRQFKKVFEKAQTELRSIFGMELVELPAREKVTLQQRRAAAKADKANKGTASWVLTSILPSAFHHPDILPPSAVPTEGEEGKYTGIYSVIVALISLSGGQLNDSKLERYMKRVHLEDSTPVEGYEKPAMLMKRMEKDGYIVRVKETGPGGEEDVCWILGPRAKIEIGDAGVRGLTSCVYGDPEGAEAEDLERRIARSLGVGERPGDLQRQTQGGAEKKKRGRPRKDEQQEVQNDDDEDDGSDDD</sequence>
<feature type="compositionally biased region" description="Acidic residues" evidence="1">
    <location>
        <begin position="13"/>
        <end position="23"/>
    </location>
</feature>
<dbReference type="Proteomes" id="UP000803884">
    <property type="component" value="Unassembled WGS sequence"/>
</dbReference>
<evidence type="ECO:0000313" key="3">
    <source>
        <dbReference type="EMBL" id="KAL1589510.1"/>
    </source>
</evidence>
<name>A0AB34L1S9_9PEZI</name>
<dbReference type="PANTHER" id="PTHR11736">
    <property type="entry name" value="MELANOMA-ASSOCIATED ANTIGEN MAGE ANTIGEN"/>
    <property type="match status" value="1"/>
</dbReference>
<dbReference type="RefSeq" id="XP_069232615.1">
    <property type="nucleotide sequence ID" value="XM_069370254.1"/>
</dbReference>
<dbReference type="InterPro" id="IPR041899">
    <property type="entry name" value="MAGE_WH2"/>
</dbReference>
<dbReference type="PROSITE" id="PS50838">
    <property type="entry name" value="MAGE"/>
    <property type="match status" value="1"/>
</dbReference>
<evidence type="ECO:0000313" key="4">
    <source>
        <dbReference type="Proteomes" id="UP000803884"/>
    </source>
</evidence>
<protein>
    <recommendedName>
        <fullName evidence="2">MAGE domain-containing protein</fullName>
    </recommendedName>
</protein>